<protein>
    <recommendedName>
        <fullName evidence="4">Integrase</fullName>
    </recommendedName>
</protein>
<reference evidence="2 3" key="1">
    <citation type="submission" date="2018-01" db="EMBL/GenBank/DDBJ databases">
        <title>Draft genome sequence of Nonomuraea sp. KC333.</title>
        <authorList>
            <person name="Sahin N."/>
            <person name="Saygin H."/>
            <person name="Ay H."/>
        </authorList>
    </citation>
    <scope>NUCLEOTIDE SEQUENCE [LARGE SCALE GENOMIC DNA]</scope>
    <source>
        <strain evidence="2 3">KC333</strain>
    </source>
</reference>
<dbReference type="AlphaFoldDB" id="A0A2W2D037"/>
<name>A0A2W2D037_9ACTN</name>
<dbReference type="InterPro" id="IPR010998">
    <property type="entry name" value="Integrase_recombinase_N"/>
</dbReference>
<gene>
    <name evidence="2" type="ORF">C1J01_43790</name>
</gene>
<organism evidence="2 3">
    <name type="scientific">Nonomuraea aridisoli</name>
    <dbReference type="NCBI Taxonomy" id="2070368"/>
    <lineage>
        <taxon>Bacteria</taxon>
        <taxon>Bacillati</taxon>
        <taxon>Actinomycetota</taxon>
        <taxon>Actinomycetes</taxon>
        <taxon>Streptosporangiales</taxon>
        <taxon>Streptosporangiaceae</taxon>
        <taxon>Nonomuraea</taxon>
    </lineage>
</organism>
<evidence type="ECO:0000256" key="1">
    <source>
        <dbReference type="ARBA" id="ARBA00023125"/>
    </source>
</evidence>
<dbReference type="Proteomes" id="UP000249304">
    <property type="component" value="Unassembled WGS sequence"/>
</dbReference>
<comment type="caution">
    <text evidence="2">The sequence shown here is derived from an EMBL/GenBank/DDBJ whole genome shotgun (WGS) entry which is preliminary data.</text>
</comment>
<dbReference type="Gene3D" id="1.10.150.130">
    <property type="match status" value="1"/>
</dbReference>
<keyword evidence="3" id="KW-1185">Reference proteome</keyword>
<sequence length="104" mass="11064">MFAVYAAALAGSSLAASSRAAYLRRVRAYLAWVTAASARGLLPAGPLADTVTAVRTAHAYHDLLTGRYAWRTVNGVLAAVEDFHARLRLGATGIPRARAAVRER</sequence>
<proteinExistence type="predicted"/>
<keyword evidence="1" id="KW-0238">DNA-binding</keyword>
<evidence type="ECO:0008006" key="4">
    <source>
        <dbReference type="Google" id="ProtNLM"/>
    </source>
</evidence>
<dbReference type="EMBL" id="POUD01000361">
    <property type="protein sequence ID" value="PZG05166.1"/>
    <property type="molecule type" value="Genomic_DNA"/>
</dbReference>
<evidence type="ECO:0000313" key="3">
    <source>
        <dbReference type="Proteomes" id="UP000249304"/>
    </source>
</evidence>
<dbReference type="GO" id="GO:0003677">
    <property type="term" value="F:DNA binding"/>
    <property type="evidence" value="ECO:0007669"/>
    <property type="project" value="UniProtKB-KW"/>
</dbReference>
<accession>A0A2W2D037</accession>
<evidence type="ECO:0000313" key="2">
    <source>
        <dbReference type="EMBL" id="PZG05166.1"/>
    </source>
</evidence>